<dbReference type="SMART" id="SM00267">
    <property type="entry name" value="GGDEF"/>
    <property type="match status" value="1"/>
</dbReference>
<dbReference type="PROSITE" id="PS50887">
    <property type="entry name" value="GGDEF"/>
    <property type="match status" value="1"/>
</dbReference>
<evidence type="ECO:0000313" key="4">
    <source>
        <dbReference type="Proteomes" id="UP000619293"/>
    </source>
</evidence>
<evidence type="ECO:0000256" key="1">
    <source>
        <dbReference type="SAM" id="MobiDB-lite"/>
    </source>
</evidence>
<dbReference type="InterPro" id="IPR029787">
    <property type="entry name" value="Nucleotide_cyclase"/>
</dbReference>
<dbReference type="EMBL" id="BONG01000055">
    <property type="protein sequence ID" value="GIF93035.1"/>
    <property type="molecule type" value="Genomic_DNA"/>
</dbReference>
<dbReference type="SUPFAM" id="SSF55073">
    <property type="entry name" value="Nucleotide cyclase"/>
    <property type="match status" value="1"/>
</dbReference>
<feature type="compositionally biased region" description="Basic and acidic residues" evidence="1">
    <location>
        <begin position="101"/>
        <end position="110"/>
    </location>
</feature>
<accession>A0A8J3NW63</accession>
<protein>
    <recommendedName>
        <fullName evidence="2">GGDEF domain-containing protein</fullName>
    </recommendedName>
</protein>
<dbReference type="AlphaFoldDB" id="A0A8J3NW63"/>
<sequence>MDVVARLGGEEFGVLLPGSDQLDATAVAERLRMVIARCPVVHAGTTLLVTASIGVVSYPQHAQTRDHLLERADRALYQAKRTGRDRVCGQPCTSTTDAPDQEGHVGLRNP</sequence>
<feature type="domain" description="GGDEF" evidence="2">
    <location>
        <begin position="1"/>
        <end position="92"/>
    </location>
</feature>
<name>A0A8J3NW63_9ACTN</name>
<keyword evidence="4" id="KW-1185">Reference proteome</keyword>
<organism evidence="3 4">
    <name type="scientific">Catellatospora chokoriensis</name>
    <dbReference type="NCBI Taxonomy" id="310353"/>
    <lineage>
        <taxon>Bacteria</taxon>
        <taxon>Bacillati</taxon>
        <taxon>Actinomycetota</taxon>
        <taxon>Actinomycetes</taxon>
        <taxon>Micromonosporales</taxon>
        <taxon>Micromonosporaceae</taxon>
        <taxon>Catellatospora</taxon>
    </lineage>
</organism>
<dbReference type="Proteomes" id="UP000619293">
    <property type="component" value="Unassembled WGS sequence"/>
</dbReference>
<feature type="region of interest" description="Disordered" evidence="1">
    <location>
        <begin position="81"/>
        <end position="110"/>
    </location>
</feature>
<dbReference type="InterPro" id="IPR050469">
    <property type="entry name" value="Diguanylate_Cyclase"/>
</dbReference>
<dbReference type="Gene3D" id="3.30.70.270">
    <property type="match status" value="1"/>
</dbReference>
<gene>
    <name evidence="3" type="ORF">Cch02nite_64790</name>
</gene>
<dbReference type="Pfam" id="PF00990">
    <property type="entry name" value="GGDEF"/>
    <property type="match status" value="1"/>
</dbReference>
<dbReference type="GO" id="GO:0005886">
    <property type="term" value="C:plasma membrane"/>
    <property type="evidence" value="ECO:0007669"/>
    <property type="project" value="TreeGrafter"/>
</dbReference>
<dbReference type="InterPro" id="IPR000160">
    <property type="entry name" value="GGDEF_dom"/>
</dbReference>
<dbReference type="PANTHER" id="PTHR45138">
    <property type="entry name" value="REGULATORY COMPONENTS OF SENSORY TRANSDUCTION SYSTEM"/>
    <property type="match status" value="1"/>
</dbReference>
<dbReference type="CDD" id="cd01949">
    <property type="entry name" value="GGDEF"/>
    <property type="match status" value="1"/>
</dbReference>
<dbReference type="GO" id="GO:1902201">
    <property type="term" value="P:negative regulation of bacterial-type flagellum-dependent cell motility"/>
    <property type="evidence" value="ECO:0007669"/>
    <property type="project" value="TreeGrafter"/>
</dbReference>
<reference evidence="3 4" key="1">
    <citation type="submission" date="2021-01" db="EMBL/GenBank/DDBJ databases">
        <title>Whole genome shotgun sequence of Catellatospora chokoriensis NBRC 107358.</title>
        <authorList>
            <person name="Komaki H."/>
            <person name="Tamura T."/>
        </authorList>
    </citation>
    <scope>NUCLEOTIDE SEQUENCE [LARGE SCALE GENOMIC DNA]</scope>
    <source>
        <strain evidence="3 4">NBRC 107358</strain>
    </source>
</reference>
<dbReference type="GO" id="GO:0043709">
    <property type="term" value="P:cell adhesion involved in single-species biofilm formation"/>
    <property type="evidence" value="ECO:0007669"/>
    <property type="project" value="TreeGrafter"/>
</dbReference>
<dbReference type="PANTHER" id="PTHR45138:SF9">
    <property type="entry name" value="DIGUANYLATE CYCLASE DGCM-RELATED"/>
    <property type="match status" value="1"/>
</dbReference>
<proteinExistence type="predicted"/>
<evidence type="ECO:0000313" key="3">
    <source>
        <dbReference type="EMBL" id="GIF93035.1"/>
    </source>
</evidence>
<dbReference type="NCBIfam" id="TIGR00254">
    <property type="entry name" value="GGDEF"/>
    <property type="match status" value="1"/>
</dbReference>
<comment type="caution">
    <text evidence="3">The sequence shown here is derived from an EMBL/GenBank/DDBJ whole genome shotgun (WGS) entry which is preliminary data.</text>
</comment>
<dbReference type="GO" id="GO:0052621">
    <property type="term" value="F:diguanylate cyclase activity"/>
    <property type="evidence" value="ECO:0007669"/>
    <property type="project" value="TreeGrafter"/>
</dbReference>
<evidence type="ECO:0000259" key="2">
    <source>
        <dbReference type="PROSITE" id="PS50887"/>
    </source>
</evidence>
<dbReference type="InterPro" id="IPR043128">
    <property type="entry name" value="Rev_trsase/Diguanyl_cyclase"/>
</dbReference>